<dbReference type="Proteomes" id="UP000521017">
    <property type="component" value="Unassembled WGS sequence"/>
</dbReference>
<keyword evidence="2 6" id="KW-0560">Oxidoreductase</keyword>
<dbReference type="PIRSF" id="PIRSF500136">
    <property type="entry name" value="UDP_ManNAc_DH"/>
    <property type="match status" value="1"/>
</dbReference>
<keyword evidence="3" id="KW-0520">NAD</keyword>
<evidence type="ECO:0000256" key="1">
    <source>
        <dbReference type="ARBA" id="ARBA00006601"/>
    </source>
</evidence>
<dbReference type="EMBL" id="JACHCC010000014">
    <property type="protein sequence ID" value="MBB6502476.1"/>
    <property type="molecule type" value="Genomic_DNA"/>
</dbReference>
<dbReference type="PIRSF" id="PIRSF000124">
    <property type="entry name" value="UDPglc_GDPman_dh"/>
    <property type="match status" value="1"/>
</dbReference>
<dbReference type="EC" id="1.1.1.-" evidence="6"/>
<dbReference type="InterPro" id="IPR036220">
    <property type="entry name" value="UDP-Glc/GDP-Man_DH_C_sf"/>
</dbReference>
<dbReference type="Gene3D" id="3.40.50.720">
    <property type="entry name" value="NAD(P)-binding Rossmann-like Domain"/>
    <property type="match status" value="2"/>
</dbReference>
<dbReference type="SUPFAM" id="SSF48179">
    <property type="entry name" value="6-phosphogluconate dehydrogenase C-terminal domain-like"/>
    <property type="match status" value="1"/>
</dbReference>
<feature type="domain" description="UDP-glucose/GDP-mannose dehydrogenase C-terminal" evidence="5">
    <location>
        <begin position="320"/>
        <end position="418"/>
    </location>
</feature>
<dbReference type="Pfam" id="PF00984">
    <property type="entry name" value="UDPG_MGDP_dh"/>
    <property type="match status" value="1"/>
</dbReference>
<evidence type="ECO:0000259" key="5">
    <source>
        <dbReference type="SMART" id="SM00984"/>
    </source>
</evidence>
<dbReference type="GO" id="GO:0016628">
    <property type="term" value="F:oxidoreductase activity, acting on the CH-CH group of donors, NAD or NADP as acceptor"/>
    <property type="evidence" value="ECO:0007669"/>
    <property type="project" value="InterPro"/>
</dbReference>
<evidence type="ECO:0000256" key="4">
    <source>
        <dbReference type="PIRNR" id="PIRNR000124"/>
    </source>
</evidence>
<dbReference type="InterPro" id="IPR036291">
    <property type="entry name" value="NAD(P)-bd_dom_sf"/>
</dbReference>
<dbReference type="Pfam" id="PF03721">
    <property type="entry name" value="UDPG_MGDP_dh_N"/>
    <property type="match status" value="1"/>
</dbReference>
<dbReference type="InterPro" id="IPR014026">
    <property type="entry name" value="UDP-Glc/GDP-Man_DH_dimer"/>
</dbReference>
<comment type="similarity">
    <text evidence="1 4">Belongs to the UDP-glucose/GDP-mannose dehydrogenase family.</text>
</comment>
<evidence type="ECO:0000313" key="7">
    <source>
        <dbReference type="Proteomes" id="UP000521017"/>
    </source>
</evidence>
<name>A0A7X0J7E7_9SPHI</name>
<organism evidence="6 7">
    <name type="scientific">Pedobacter cryoconitis</name>
    <dbReference type="NCBI Taxonomy" id="188932"/>
    <lineage>
        <taxon>Bacteria</taxon>
        <taxon>Pseudomonadati</taxon>
        <taxon>Bacteroidota</taxon>
        <taxon>Sphingobacteriia</taxon>
        <taxon>Sphingobacteriales</taxon>
        <taxon>Sphingobacteriaceae</taxon>
        <taxon>Pedobacter</taxon>
    </lineage>
</organism>
<evidence type="ECO:0000256" key="2">
    <source>
        <dbReference type="ARBA" id="ARBA00023002"/>
    </source>
</evidence>
<dbReference type="SUPFAM" id="SSF52413">
    <property type="entry name" value="UDP-glucose/GDP-mannose dehydrogenase C-terminal domain"/>
    <property type="match status" value="1"/>
</dbReference>
<evidence type="ECO:0000313" key="6">
    <source>
        <dbReference type="EMBL" id="MBB6502476.1"/>
    </source>
</evidence>
<dbReference type="InterPro" id="IPR028359">
    <property type="entry name" value="UDP_ManNAc/GlcNAc_DH"/>
</dbReference>
<dbReference type="GO" id="GO:0051287">
    <property type="term" value="F:NAD binding"/>
    <property type="evidence" value="ECO:0007669"/>
    <property type="project" value="InterPro"/>
</dbReference>
<dbReference type="SMART" id="SM00984">
    <property type="entry name" value="UDPG_MGDP_dh_C"/>
    <property type="match status" value="1"/>
</dbReference>
<dbReference type="InterPro" id="IPR001732">
    <property type="entry name" value="UDP-Glc/GDP-Man_DH_N"/>
</dbReference>
<dbReference type="GO" id="GO:0000271">
    <property type="term" value="P:polysaccharide biosynthetic process"/>
    <property type="evidence" value="ECO:0007669"/>
    <property type="project" value="InterPro"/>
</dbReference>
<dbReference type="SUPFAM" id="SSF51735">
    <property type="entry name" value="NAD(P)-binding Rossmann-fold domains"/>
    <property type="match status" value="1"/>
</dbReference>
<dbReference type="PANTHER" id="PTHR43491">
    <property type="entry name" value="UDP-N-ACETYL-D-MANNOSAMINE DEHYDROGENASE"/>
    <property type="match status" value="1"/>
</dbReference>
<dbReference type="GO" id="GO:0016616">
    <property type="term" value="F:oxidoreductase activity, acting on the CH-OH group of donors, NAD or NADP as acceptor"/>
    <property type="evidence" value="ECO:0007669"/>
    <property type="project" value="InterPro"/>
</dbReference>
<dbReference type="NCBIfam" id="TIGR03026">
    <property type="entry name" value="NDP-sugDHase"/>
    <property type="match status" value="1"/>
</dbReference>
<dbReference type="RefSeq" id="WP_184628727.1">
    <property type="nucleotide sequence ID" value="NZ_JACHCC010000014.1"/>
</dbReference>
<dbReference type="PANTHER" id="PTHR43491:SF2">
    <property type="entry name" value="UDP-N-ACETYL-D-MANNOSAMINE DEHYDROGENASE"/>
    <property type="match status" value="1"/>
</dbReference>
<proteinExistence type="inferred from homology"/>
<evidence type="ECO:0000256" key="3">
    <source>
        <dbReference type="ARBA" id="ARBA00023027"/>
    </source>
</evidence>
<dbReference type="InterPro" id="IPR014027">
    <property type="entry name" value="UDP-Glc/GDP-Man_DH_C"/>
</dbReference>
<sequence length="425" mass="47589">MTRIDKDTPIAVIGLGYVGLPLAVAFARHYKVTGFDTKHKRITELNKGHDNTLEIKEDHLQEVRSNLLFSSDSNDLQHARIYIITVPTPIDKFNHPDLSALYKASETVGQFLKQGDIVIYESTVYPGVTEDECAPVLERASGLKFNVDFYCGYSPERINPGDKEHTLTKILKITSGSTPETANRVDELYQTIITAGTYRASSIKVAEAAKVIENAQRDINIAFVNELAKIFNLIGLNTLDILEAAGTKWNFLNFKPGLVGGHCIGVDPYYLAQKAQEAGYHPEIILAGRRLNDGMGQYIADEVIKLMVRKKIQVTGSEVLILGFTFKENCPDVRNTRVIDIVTRLKEYHINVCILDPWADPKHVFQEYGITCQNEHIADRQFDAIIGAVAHQEFETIDVQQLCKENTVVYDIKGMLPAELTHGRL</sequence>
<accession>A0A7X0J7E7</accession>
<dbReference type="Pfam" id="PF03720">
    <property type="entry name" value="UDPG_MGDP_dh_C"/>
    <property type="match status" value="1"/>
</dbReference>
<dbReference type="InterPro" id="IPR008927">
    <property type="entry name" value="6-PGluconate_DH-like_C_sf"/>
</dbReference>
<protein>
    <submittedName>
        <fullName evidence="6">UDP-N-acetyl-D-galactosamine dehydrogenase</fullName>
        <ecNumber evidence="6">1.1.1.-</ecNumber>
    </submittedName>
</protein>
<comment type="caution">
    <text evidence="6">The sequence shown here is derived from an EMBL/GenBank/DDBJ whole genome shotgun (WGS) entry which is preliminary data.</text>
</comment>
<gene>
    <name evidence="6" type="ORF">HDF25_004659</name>
</gene>
<dbReference type="AlphaFoldDB" id="A0A7X0J7E7"/>
<dbReference type="InterPro" id="IPR017476">
    <property type="entry name" value="UDP-Glc/GDP-Man"/>
</dbReference>
<reference evidence="6 7" key="1">
    <citation type="submission" date="2020-08" db="EMBL/GenBank/DDBJ databases">
        <title>Genomic Encyclopedia of Type Strains, Phase IV (KMG-V): Genome sequencing to study the core and pangenomes of soil and plant-associated prokaryotes.</title>
        <authorList>
            <person name="Whitman W."/>
        </authorList>
    </citation>
    <scope>NUCLEOTIDE SEQUENCE [LARGE SCALE GENOMIC DNA]</scope>
    <source>
        <strain evidence="6 7">M2T3</strain>
    </source>
</reference>